<dbReference type="EMBL" id="CP045898">
    <property type="protein sequence ID" value="QQP40082.1"/>
    <property type="molecule type" value="Genomic_DNA"/>
</dbReference>
<evidence type="ECO:0000313" key="1">
    <source>
        <dbReference type="EMBL" id="QQP40082.1"/>
    </source>
</evidence>
<accession>A0A7T8GYB0</accession>
<dbReference type="Proteomes" id="UP000595437">
    <property type="component" value="Chromosome 9"/>
</dbReference>
<proteinExistence type="predicted"/>
<evidence type="ECO:0000313" key="2">
    <source>
        <dbReference type="Proteomes" id="UP000595437"/>
    </source>
</evidence>
<dbReference type="AlphaFoldDB" id="A0A7T8GYB0"/>
<gene>
    <name evidence="1" type="ORF">FKW44_014009</name>
</gene>
<name>A0A7T8GYB0_CALRO</name>
<reference evidence="2" key="1">
    <citation type="submission" date="2021-01" db="EMBL/GenBank/DDBJ databases">
        <title>Caligus Genome Assembly.</title>
        <authorList>
            <person name="Gallardo-Escarate C."/>
        </authorList>
    </citation>
    <scope>NUCLEOTIDE SEQUENCE [LARGE SCALE GENOMIC DNA]</scope>
</reference>
<evidence type="ECO:0008006" key="3">
    <source>
        <dbReference type="Google" id="ProtNLM"/>
    </source>
</evidence>
<sequence>MKNPFTNSSQKWVRYRLATSSLFTNKSKEKVEEQLCSFCNDNTETSEHLFYECSAVMPIRKIVEPLLLEEFGIFLKKKDWLLAVHPESKCAFQADAVLTKVIGMIYAARSRNRPIPTHMASIIYREVEALLQVRVPK</sequence>
<organism evidence="1 2">
    <name type="scientific">Caligus rogercresseyi</name>
    <name type="common">Sea louse</name>
    <dbReference type="NCBI Taxonomy" id="217165"/>
    <lineage>
        <taxon>Eukaryota</taxon>
        <taxon>Metazoa</taxon>
        <taxon>Ecdysozoa</taxon>
        <taxon>Arthropoda</taxon>
        <taxon>Crustacea</taxon>
        <taxon>Multicrustacea</taxon>
        <taxon>Hexanauplia</taxon>
        <taxon>Copepoda</taxon>
        <taxon>Siphonostomatoida</taxon>
        <taxon>Caligidae</taxon>
        <taxon>Caligus</taxon>
    </lineage>
</organism>
<keyword evidence="2" id="KW-1185">Reference proteome</keyword>
<protein>
    <recommendedName>
        <fullName evidence="3">Reverse transcriptase zinc-binding domain-containing protein</fullName>
    </recommendedName>
</protein>